<gene>
    <name evidence="3" type="ORF">LSP00402_LOCUS20275</name>
</gene>
<dbReference type="InterPro" id="IPR042098">
    <property type="entry name" value="TauD-like_sf"/>
</dbReference>
<evidence type="ECO:0000313" key="3">
    <source>
        <dbReference type="EMBL" id="CAD9776270.1"/>
    </source>
</evidence>
<dbReference type="AlphaFoldDB" id="A0A7S2U1Q2"/>
<sequence length="467" mass="51917">MTHAELPHLSWMAPKHRRALAGAVAWLFALAIAVSLPRYGQPGRQVSMSLRTQGAATRASVGRVASATALLARHRKGTITRMTHAKNKFALRSTMNPSMPGNPPPVELAPCPYTQWGAKDIDIDAVQADATSLPDFPLEISAKALGLSAAEEKKYIMENKQSILEKLQKHGAVVLRDFDLTKSPAGFRDMWENGLQLSPCQDPLQSVAARQTVSKSDGVFEAVNKPSLNRYFVGMHNEMVGTRTPKKAAFVCFKPAEEGGEFLVLNGQQMLRDLNPEFLKRIYTKDMRYAVAQFPMGFLQDQPEFLQNLLKPVIKSVLDLAIKQKVDFYTESVWDTTTNNGDLVLQVRAAPNPPVLRHPETNEPVWFANIHSHSAKLRDMRAQIYSGGDEGRDKTTGSSKINLTDVFYGDGTAISEEDLKHVAEVTMKNAQFLKLNQGDVVLVDNYKTQHGRNVFEGTRKNAVTWFE</sequence>
<dbReference type="PANTHER" id="PTHR10696">
    <property type="entry name" value="GAMMA-BUTYROBETAINE HYDROXYLASE-RELATED"/>
    <property type="match status" value="1"/>
</dbReference>
<dbReference type="InterPro" id="IPR003819">
    <property type="entry name" value="TauD/TfdA-like"/>
</dbReference>
<accession>A0A7S2U1Q2</accession>
<organism evidence="3">
    <name type="scientific">Lotharella oceanica</name>
    <dbReference type="NCBI Taxonomy" id="641309"/>
    <lineage>
        <taxon>Eukaryota</taxon>
        <taxon>Sar</taxon>
        <taxon>Rhizaria</taxon>
        <taxon>Cercozoa</taxon>
        <taxon>Chlorarachniophyceae</taxon>
        <taxon>Lotharella</taxon>
    </lineage>
</organism>
<dbReference type="Gene3D" id="3.60.130.10">
    <property type="entry name" value="Clavaminate synthase-like"/>
    <property type="match status" value="1"/>
</dbReference>
<evidence type="ECO:0000256" key="1">
    <source>
        <dbReference type="ARBA" id="ARBA00023002"/>
    </source>
</evidence>
<name>A0A7S2U1Q2_9EUKA</name>
<feature type="domain" description="TauD/TfdA-like" evidence="2">
    <location>
        <begin position="143"/>
        <end position="460"/>
    </location>
</feature>
<dbReference type="PANTHER" id="PTHR10696:SF21">
    <property type="entry name" value="TAUD_TFDA-LIKE DOMAIN-CONTAINING PROTEIN"/>
    <property type="match status" value="1"/>
</dbReference>
<dbReference type="GO" id="GO:0016491">
    <property type="term" value="F:oxidoreductase activity"/>
    <property type="evidence" value="ECO:0007669"/>
    <property type="project" value="UniProtKB-KW"/>
</dbReference>
<dbReference type="EMBL" id="HBHP01032938">
    <property type="protein sequence ID" value="CAD9776270.1"/>
    <property type="molecule type" value="Transcribed_RNA"/>
</dbReference>
<dbReference type="InterPro" id="IPR050411">
    <property type="entry name" value="AlphaKG_dependent_hydroxylases"/>
</dbReference>
<keyword evidence="1" id="KW-0560">Oxidoreductase</keyword>
<reference evidence="3" key="1">
    <citation type="submission" date="2021-01" db="EMBL/GenBank/DDBJ databases">
        <authorList>
            <person name="Corre E."/>
            <person name="Pelletier E."/>
            <person name="Niang G."/>
            <person name="Scheremetjew M."/>
            <person name="Finn R."/>
            <person name="Kale V."/>
            <person name="Holt S."/>
            <person name="Cochrane G."/>
            <person name="Meng A."/>
            <person name="Brown T."/>
            <person name="Cohen L."/>
        </authorList>
    </citation>
    <scope>NUCLEOTIDE SEQUENCE</scope>
    <source>
        <strain evidence="3">CCMP622</strain>
    </source>
</reference>
<proteinExistence type="predicted"/>
<protein>
    <recommendedName>
        <fullName evidence="2">TauD/TfdA-like domain-containing protein</fullName>
    </recommendedName>
</protein>
<dbReference type="SUPFAM" id="SSF51197">
    <property type="entry name" value="Clavaminate synthase-like"/>
    <property type="match status" value="1"/>
</dbReference>
<evidence type="ECO:0000259" key="2">
    <source>
        <dbReference type="Pfam" id="PF02668"/>
    </source>
</evidence>
<dbReference type="Pfam" id="PF02668">
    <property type="entry name" value="TauD"/>
    <property type="match status" value="1"/>
</dbReference>